<comment type="caution">
    <text evidence="5">The sequence shown here is derived from an EMBL/GenBank/DDBJ whole genome shotgun (WGS) entry which is preliminary data.</text>
</comment>
<dbReference type="AlphaFoldDB" id="A0AA35RIC1"/>
<evidence type="ECO:0000256" key="3">
    <source>
        <dbReference type="PROSITE-ProRule" id="PRU00023"/>
    </source>
</evidence>
<dbReference type="PROSITE" id="PS50088">
    <property type="entry name" value="ANK_REPEAT"/>
    <property type="match status" value="3"/>
</dbReference>
<evidence type="ECO:0000256" key="1">
    <source>
        <dbReference type="ARBA" id="ARBA00022737"/>
    </source>
</evidence>
<sequence length="252" mass="28000">MAATNNGRYGTVDILLQKGANPDMQAHGGWSALMAAVYKHHDEVALRIIQAGATPHLQDENHTNAILLATATNEQDRVVEALLERVEDPSQLDLQDSDGETVLIFACKNRNLKLVKQLLSMKANPNLCNNLGETPVLIATKWGDTEIVQELLDNYADPNMGNTHPLMVAINLGRKEIAKLLVDRGANIYKEHEGGVLAFEMAELRNFTDLAKRLNPQQFTHEDTKRCSEADNKIHGHSPEAPQFRSTHVREN</sequence>
<dbReference type="Gene3D" id="1.25.40.20">
    <property type="entry name" value="Ankyrin repeat-containing domain"/>
    <property type="match status" value="2"/>
</dbReference>
<feature type="repeat" description="ANK" evidence="3">
    <location>
        <begin position="98"/>
        <end position="130"/>
    </location>
</feature>
<proteinExistence type="predicted"/>
<dbReference type="SMART" id="SM00248">
    <property type="entry name" value="ANK"/>
    <property type="match status" value="5"/>
</dbReference>
<feature type="repeat" description="ANK" evidence="3">
    <location>
        <begin position="161"/>
        <end position="193"/>
    </location>
</feature>
<keyword evidence="1" id="KW-0677">Repeat</keyword>
<dbReference type="PROSITE" id="PS50297">
    <property type="entry name" value="ANK_REP_REGION"/>
    <property type="match status" value="2"/>
</dbReference>
<feature type="repeat" description="ANK" evidence="3">
    <location>
        <begin position="131"/>
        <end position="163"/>
    </location>
</feature>
<dbReference type="InterPro" id="IPR036770">
    <property type="entry name" value="Ankyrin_rpt-contain_sf"/>
</dbReference>
<dbReference type="InterPro" id="IPR002110">
    <property type="entry name" value="Ankyrin_rpt"/>
</dbReference>
<dbReference type="PANTHER" id="PTHR24171">
    <property type="entry name" value="ANKYRIN REPEAT DOMAIN-CONTAINING PROTEIN 39-RELATED"/>
    <property type="match status" value="1"/>
</dbReference>
<evidence type="ECO:0000256" key="2">
    <source>
        <dbReference type="ARBA" id="ARBA00023043"/>
    </source>
</evidence>
<organism evidence="5 6">
    <name type="scientific">Geodia barretti</name>
    <name type="common">Barrett's horny sponge</name>
    <dbReference type="NCBI Taxonomy" id="519541"/>
    <lineage>
        <taxon>Eukaryota</taxon>
        <taxon>Metazoa</taxon>
        <taxon>Porifera</taxon>
        <taxon>Demospongiae</taxon>
        <taxon>Heteroscleromorpha</taxon>
        <taxon>Tetractinellida</taxon>
        <taxon>Astrophorina</taxon>
        <taxon>Geodiidae</taxon>
        <taxon>Geodia</taxon>
    </lineage>
</organism>
<feature type="compositionally biased region" description="Basic and acidic residues" evidence="4">
    <location>
        <begin position="221"/>
        <end position="238"/>
    </location>
</feature>
<dbReference type="EMBL" id="CASHTH010001069">
    <property type="protein sequence ID" value="CAI8010851.1"/>
    <property type="molecule type" value="Genomic_DNA"/>
</dbReference>
<gene>
    <name evidence="5" type="ORF">GBAR_LOCUS7102</name>
</gene>
<evidence type="ECO:0000313" key="5">
    <source>
        <dbReference type="EMBL" id="CAI8010851.1"/>
    </source>
</evidence>
<accession>A0AA35RIC1</accession>
<feature type="region of interest" description="Disordered" evidence="4">
    <location>
        <begin position="221"/>
        <end position="252"/>
    </location>
</feature>
<evidence type="ECO:0000313" key="6">
    <source>
        <dbReference type="Proteomes" id="UP001174909"/>
    </source>
</evidence>
<dbReference type="SUPFAM" id="SSF48403">
    <property type="entry name" value="Ankyrin repeat"/>
    <property type="match status" value="1"/>
</dbReference>
<reference evidence="5" key="1">
    <citation type="submission" date="2023-03" db="EMBL/GenBank/DDBJ databases">
        <authorList>
            <person name="Steffen K."/>
            <person name="Cardenas P."/>
        </authorList>
    </citation>
    <scope>NUCLEOTIDE SEQUENCE</scope>
</reference>
<dbReference type="Pfam" id="PF12796">
    <property type="entry name" value="Ank_2"/>
    <property type="match status" value="2"/>
</dbReference>
<evidence type="ECO:0000256" key="4">
    <source>
        <dbReference type="SAM" id="MobiDB-lite"/>
    </source>
</evidence>
<keyword evidence="6" id="KW-1185">Reference proteome</keyword>
<protein>
    <submittedName>
        <fullName evidence="5">Ankyrin repeat protein L93</fullName>
    </submittedName>
</protein>
<name>A0AA35RIC1_GEOBA</name>
<keyword evidence="2 3" id="KW-0040">ANK repeat</keyword>
<dbReference type="Proteomes" id="UP001174909">
    <property type="component" value="Unassembled WGS sequence"/>
</dbReference>